<keyword evidence="3" id="KW-0964">Secreted</keyword>
<keyword evidence="9" id="KW-0482">Metalloprotease</keyword>
<dbReference type="GO" id="GO:0006508">
    <property type="term" value="P:proteolysis"/>
    <property type="evidence" value="ECO:0007669"/>
    <property type="project" value="UniProtKB-KW"/>
</dbReference>
<dbReference type="Proteomes" id="UP000482960">
    <property type="component" value="Unassembled WGS sequence"/>
</dbReference>
<reference evidence="13 14" key="1">
    <citation type="submission" date="2020-03" db="EMBL/GenBank/DDBJ databases">
        <title>Whole genome shotgun sequence of Phytohabitans rumicis NBRC 108638.</title>
        <authorList>
            <person name="Komaki H."/>
            <person name="Tamura T."/>
        </authorList>
    </citation>
    <scope>NUCLEOTIDE SEQUENCE [LARGE SCALE GENOMIC DNA]</scope>
    <source>
        <strain evidence="13 14">NBRC 108638</strain>
    </source>
</reference>
<dbReference type="AlphaFoldDB" id="A0A6V8L650"/>
<evidence type="ECO:0000256" key="1">
    <source>
        <dbReference type="ARBA" id="ARBA00001947"/>
    </source>
</evidence>
<dbReference type="InterPro" id="IPR008757">
    <property type="entry name" value="Peptidase_M6-like_domain"/>
</dbReference>
<evidence type="ECO:0000256" key="10">
    <source>
        <dbReference type="SAM" id="MobiDB-lite"/>
    </source>
</evidence>
<dbReference type="GO" id="GO:0008237">
    <property type="term" value="F:metallopeptidase activity"/>
    <property type="evidence" value="ECO:0007669"/>
    <property type="project" value="UniProtKB-KW"/>
</dbReference>
<feature type="compositionally biased region" description="Low complexity" evidence="10">
    <location>
        <begin position="765"/>
        <end position="810"/>
    </location>
</feature>
<keyword evidence="4" id="KW-0645">Protease</keyword>
<feature type="compositionally biased region" description="Basic residues" evidence="10">
    <location>
        <begin position="31"/>
        <end position="41"/>
    </location>
</feature>
<evidence type="ECO:0000259" key="11">
    <source>
        <dbReference type="Pfam" id="PF05547"/>
    </source>
</evidence>
<feature type="domain" description="Peptidase M6-like" evidence="11">
    <location>
        <begin position="122"/>
        <end position="438"/>
    </location>
</feature>
<dbReference type="PANTHER" id="PTHR13062">
    <property type="entry name" value="COLLAGENASE"/>
    <property type="match status" value="1"/>
</dbReference>
<dbReference type="InterPro" id="IPR048665">
    <property type="entry name" value="InhA-like_VEG"/>
</dbReference>
<dbReference type="Pfam" id="PF05547">
    <property type="entry name" value="Peptidase_M6"/>
    <property type="match status" value="1"/>
</dbReference>
<comment type="caution">
    <text evidence="13">The sequence shown here is derived from an EMBL/GenBank/DDBJ whole genome shotgun (WGS) entry which is preliminary data.</text>
</comment>
<proteinExistence type="predicted"/>
<dbReference type="Pfam" id="PF20773">
    <property type="entry name" value="InhA-like_MAM"/>
    <property type="match status" value="1"/>
</dbReference>
<evidence type="ECO:0000313" key="14">
    <source>
        <dbReference type="Proteomes" id="UP000482960"/>
    </source>
</evidence>
<dbReference type="GO" id="GO:0005576">
    <property type="term" value="C:extracellular region"/>
    <property type="evidence" value="ECO:0007669"/>
    <property type="project" value="UniProtKB-SubCell"/>
</dbReference>
<comment type="cofactor">
    <cofactor evidence="1">
        <name>Zn(2+)</name>
        <dbReference type="ChEBI" id="CHEBI:29105"/>
    </cofactor>
</comment>
<feature type="region of interest" description="Disordered" evidence="10">
    <location>
        <begin position="759"/>
        <end position="864"/>
    </location>
</feature>
<dbReference type="InterPro" id="IPR024079">
    <property type="entry name" value="MetalloPept_cat_dom_sf"/>
</dbReference>
<evidence type="ECO:0000256" key="8">
    <source>
        <dbReference type="ARBA" id="ARBA00022833"/>
    </source>
</evidence>
<feature type="compositionally biased region" description="Basic residues" evidence="10">
    <location>
        <begin position="981"/>
        <end position="991"/>
    </location>
</feature>
<dbReference type="GO" id="GO:0046872">
    <property type="term" value="F:metal ion binding"/>
    <property type="evidence" value="ECO:0007669"/>
    <property type="project" value="UniProtKB-KW"/>
</dbReference>
<keyword evidence="5" id="KW-0479">Metal-binding</keyword>
<accession>A0A6V8L650</accession>
<evidence type="ECO:0000256" key="2">
    <source>
        <dbReference type="ARBA" id="ARBA00004613"/>
    </source>
</evidence>
<evidence type="ECO:0000256" key="7">
    <source>
        <dbReference type="ARBA" id="ARBA00022801"/>
    </source>
</evidence>
<feature type="compositionally biased region" description="Basic residues" evidence="10">
    <location>
        <begin position="907"/>
        <end position="929"/>
    </location>
</feature>
<sequence length="991" mass="109287">MAPRPPTNRRLPSAQSHGGSAHRVAGDGHGRLARPVRHRGTAGRLALTCRAGDWRRRSATRRTTKPLEDKRRDLREQGLNDVLSGRATPQTINGSSVVKVGQANGTGPLARKGGAKNTKKDQYVELARERTDRIFVILTEFGNERHADYPDVDSDPSVPGPARFDGPVRNQIPAPNRSVDNSTVWQADYNADYYRKLYFGTGKGVESVKTYYEAQSSGRYSVDGTVTDWVKVKYNEARYGRDACSVCDGRNPWNLVQDAANQWYADQKAQGRTEAQIAADLKALDQWDRYDHDGDGNFNESDGYIDHFQIVHAGGDEADGDPWQGEDAIWSHRWYAFVDQAGITGPATNPLGGTQIGNTGIWIGDYTVQPENGGLSVFVHEYGHDLGLPDDYNIHNGGDNNNEHWTLMAQSRLSAKTDQAIGTRPGDIGAWNKLQLGWLDYEIVAAGQKRTLTLGPQEYNSTKPQGVVVVLPKRARTLDNGAPFEGTKQWFSGNADDLRTSLTAPVNLTGKSSATLTAKVRYSIEAGYDYLYIEGSTDGTTWTPLGGTVDGHGFSQDSAGRPSIDGASSGWDAQSWVDLSVPLDAYAGQNAQIRFRYVTDGGVSAGGFYGDAITVTADGATVLSDGAEGTGPFVADGFTARTASETNYYDNYYIAGHRSYVSYDKYLQTGPYFFGYANTKPDWVDHYAYQQGLLVSYWDTYYADNDTFDHPGEGRNLIVDAHPRPFYRIDGLPWRARVQVYDAPFGLKKADSFTLHVNGQPSYIRGRTPSRCSTTPRSTGTRSCRTTGSSCPRSASRSACSRSTARPSRSQFRNLAAGRRNQRPAAGRRKRCGAKNSRGADDAPAGRLRRHGRQRRRPNGDALDALDALDAVNVVDSLDAASPTSHDAQRPPPTQGRPRRPGDPRRLRPLLRHGHRRRQGVRLLQHRRHDPGQGHHRQDPVRAAAAEDLLRPRRARERHQDHSSEVNAYSCWHGGPAAMPNRRRSRSSSTE</sequence>
<dbReference type="PANTHER" id="PTHR13062:SF12">
    <property type="entry name" value="ALPHA-2-MACROGLOBULIN DOMAIN-CONTAINING PROTEIN"/>
    <property type="match status" value="1"/>
</dbReference>
<protein>
    <submittedName>
        <fullName evidence="13">Uncharacterized protein</fullName>
    </submittedName>
</protein>
<feature type="region of interest" description="Disordered" evidence="10">
    <location>
        <begin position="56"/>
        <end position="80"/>
    </location>
</feature>
<feature type="domain" description="Immune inhibitor A-like metallopeptidase VEG" evidence="12">
    <location>
        <begin position="648"/>
        <end position="760"/>
    </location>
</feature>
<feature type="compositionally biased region" description="Basic residues" evidence="10">
    <location>
        <begin position="847"/>
        <end position="857"/>
    </location>
</feature>
<feature type="region of interest" description="Disordered" evidence="10">
    <location>
        <begin position="1"/>
        <end position="43"/>
    </location>
</feature>
<evidence type="ECO:0000256" key="5">
    <source>
        <dbReference type="ARBA" id="ARBA00022723"/>
    </source>
</evidence>
<evidence type="ECO:0000259" key="12">
    <source>
        <dbReference type="Pfam" id="PF20774"/>
    </source>
</evidence>
<feature type="compositionally biased region" description="Basic and acidic residues" evidence="10">
    <location>
        <begin position="65"/>
        <end position="78"/>
    </location>
</feature>
<gene>
    <name evidence="13" type="ORF">Prum_037510</name>
</gene>
<evidence type="ECO:0000313" key="13">
    <source>
        <dbReference type="EMBL" id="GFJ90109.1"/>
    </source>
</evidence>
<keyword evidence="8" id="KW-0862">Zinc</keyword>
<feature type="compositionally biased region" description="Basic residues" evidence="10">
    <location>
        <begin position="820"/>
        <end position="833"/>
    </location>
</feature>
<evidence type="ECO:0000256" key="6">
    <source>
        <dbReference type="ARBA" id="ARBA00022729"/>
    </source>
</evidence>
<reference evidence="13 14" key="2">
    <citation type="submission" date="2020-03" db="EMBL/GenBank/DDBJ databases">
        <authorList>
            <person name="Ichikawa N."/>
            <person name="Kimura A."/>
            <person name="Kitahashi Y."/>
            <person name="Uohara A."/>
        </authorList>
    </citation>
    <scope>NUCLEOTIDE SEQUENCE [LARGE SCALE GENOMIC DNA]</scope>
    <source>
        <strain evidence="13 14">NBRC 108638</strain>
    </source>
</reference>
<feature type="region of interest" description="Disordered" evidence="10">
    <location>
        <begin position="147"/>
        <end position="179"/>
    </location>
</feature>
<name>A0A6V8L650_9ACTN</name>
<dbReference type="Pfam" id="PF20774">
    <property type="entry name" value="InhA-like_VEG"/>
    <property type="match status" value="1"/>
</dbReference>
<keyword evidence="7" id="KW-0378">Hydrolase</keyword>
<dbReference type="NCBIfam" id="TIGR03296">
    <property type="entry name" value="M6dom_TIGR03296"/>
    <property type="match status" value="1"/>
</dbReference>
<feature type="region of interest" description="Disordered" evidence="10">
    <location>
        <begin position="879"/>
        <end position="991"/>
    </location>
</feature>
<keyword evidence="6" id="KW-0732">Signal</keyword>
<dbReference type="Gene3D" id="3.40.390.10">
    <property type="entry name" value="Collagenase (Catalytic Domain)"/>
    <property type="match status" value="1"/>
</dbReference>
<organism evidence="13 14">
    <name type="scientific">Phytohabitans rumicis</name>
    <dbReference type="NCBI Taxonomy" id="1076125"/>
    <lineage>
        <taxon>Bacteria</taxon>
        <taxon>Bacillati</taxon>
        <taxon>Actinomycetota</taxon>
        <taxon>Actinomycetes</taxon>
        <taxon>Micromonosporales</taxon>
        <taxon>Micromonosporaceae</taxon>
    </lineage>
</organism>
<dbReference type="SUPFAM" id="SSF55486">
    <property type="entry name" value="Metalloproteases ('zincins'), catalytic domain"/>
    <property type="match status" value="1"/>
</dbReference>
<evidence type="ECO:0000256" key="4">
    <source>
        <dbReference type="ARBA" id="ARBA00022670"/>
    </source>
</evidence>
<dbReference type="EMBL" id="BLPG01000001">
    <property type="protein sequence ID" value="GFJ90109.1"/>
    <property type="molecule type" value="Genomic_DNA"/>
</dbReference>
<evidence type="ECO:0000256" key="9">
    <source>
        <dbReference type="ARBA" id="ARBA00023049"/>
    </source>
</evidence>
<evidence type="ECO:0000256" key="3">
    <source>
        <dbReference type="ARBA" id="ARBA00022525"/>
    </source>
</evidence>
<keyword evidence="14" id="KW-1185">Reference proteome</keyword>
<feature type="compositionally biased region" description="Basic and acidic residues" evidence="10">
    <location>
        <begin position="930"/>
        <end position="940"/>
    </location>
</feature>
<comment type="subcellular location">
    <subcellularLocation>
        <location evidence="2">Secreted</location>
    </subcellularLocation>
</comment>